<keyword evidence="3" id="KW-1185">Reference proteome</keyword>
<reference evidence="2 3" key="1">
    <citation type="submission" date="2006-03" db="EMBL/GenBank/DDBJ databases">
        <title>Complete sequence of Methylobacillus flagellatus KT.</title>
        <authorList>
            <consortium name="US DOE Joint Genome Institute"/>
            <person name="Copeland A."/>
            <person name="Lucas S."/>
            <person name="Lapidus A."/>
            <person name="Barry K."/>
            <person name="Detter J.C."/>
            <person name="Glavina del Rio T."/>
            <person name="Hammon N."/>
            <person name="Israni S."/>
            <person name="Dalin E."/>
            <person name="Tice H."/>
            <person name="Pitluck S."/>
            <person name="Brettin T."/>
            <person name="Bruce D."/>
            <person name="Han C."/>
            <person name="Tapia R."/>
            <person name="Saunders E."/>
            <person name="Gilna P."/>
            <person name="Schmutz J."/>
            <person name="Larimer F."/>
            <person name="Land M."/>
            <person name="Kyrpides N."/>
            <person name="Anderson I."/>
            <person name="Richardson P."/>
        </authorList>
    </citation>
    <scope>NUCLEOTIDE SEQUENCE [LARGE SCALE GENOMIC DNA]</scope>
    <source>
        <strain evidence="3">KT / ATCC 51484 / DSM 6875</strain>
    </source>
</reference>
<dbReference type="HOGENOM" id="CLU_113299_0_2_4"/>
<evidence type="ECO:0000313" key="3">
    <source>
        <dbReference type="Proteomes" id="UP000002440"/>
    </source>
</evidence>
<dbReference type="InterPro" id="IPR007401">
    <property type="entry name" value="DUF454"/>
</dbReference>
<proteinExistence type="predicted"/>
<evidence type="ECO:0000313" key="2">
    <source>
        <dbReference type="EMBL" id="ABE49383.1"/>
    </source>
</evidence>
<gene>
    <name evidence="2" type="ordered locus">Mfla_1115</name>
</gene>
<dbReference type="OrthoDB" id="8536306at2"/>
<feature type="transmembrane region" description="Helical" evidence="1">
    <location>
        <begin position="100"/>
        <end position="118"/>
    </location>
</feature>
<dbReference type="PANTHER" id="PTHR35813">
    <property type="entry name" value="INNER MEMBRANE PROTEIN YBAN"/>
    <property type="match status" value="1"/>
</dbReference>
<evidence type="ECO:0008006" key="4">
    <source>
        <dbReference type="Google" id="ProtNLM"/>
    </source>
</evidence>
<keyword evidence="1" id="KW-0812">Transmembrane</keyword>
<dbReference type="Proteomes" id="UP000002440">
    <property type="component" value="Chromosome"/>
</dbReference>
<dbReference type="RefSeq" id="WP_011479337.1">
    <property type="nucleotide sequence ID" value="NC_007947.1"/>
</dbReference>
<name>Q1H2A4_METFK</name>
<dbReference type="PANTHER" id="PTHR35813:SF1">
    <property type="entry name" value="INNER MEMBRANE PROTEIN YBAN"/>
    <property type="match status" value="1"/>
</dbReference>
<dbReference type="STRING" id="265072.Mfla_1115"/>
<dbReference type="Pfam" id="PF04304">
    <property type="entry name" value="DUF454"/>
    <property type="match status" value="1"/>
</dbReference>
<dbReference type="EMBL" id="CP000284">
    <property type="protein sequence ID" value="ABE49383.1"/>
    <property type="molecule type" value="Genomic_DNA"/>
</dbReference>
<dbReference type="PIRSF" id="PIRSF016789">
    <property type="entry name" value="DUF454"/>
    <property type="match status" value="1"/>
</dbReference>
<evidence type="ECO:0000256" key="1">
    <source>
        <dbReference type="SAM" id="Phobius"/>
    </source>
</evidence>
<sequence length="129" mass="14646">MLRQTKILLWRMLAIVALILGVIGAFLPIMPTVPFVLLAAWAGGHGWPQLEHYLLNHPQYGHHIRDWRERGAVSRKAKYLAVFMMSCSATGLWFSPAPLWAKWGVTLTMATVAIWLLLRPEPESCGRRD</sequence>
<protein>
    <recommendedName>
        <fullName evidence="4">Inner membrane protein</fullName>
    </recommendedName>
</protein>
<dbReference type="AlphaFoldDB" id="Q1H2A4"/>
<dbReference type="KEGG" id="mfa:Mfla_1115"/>
<keyword evidence="1" id="KW-0472">Membrane</keyword>
<dbReference type="eggNOG" id="COG2832">
    <property type="taxonomic scope" value="Bacteria"/>
</dbReference>
<organism evidence="2 3">
    <name type="scientific">Methylobacillus flagellatus (strain ATCC 51484 / DSM 6875 / VKM B-1610 / KT)</name>
    <dbReference type="NCBI Taxonomy" id="265072"/>
    <lineage>
        <taxon>Bacteria</taxon>
        <taxon>Pseudomonadati</taxon>
        <taxon>Pseudomonadota</taxon>
        <taxon>Betaproteobacteria</taxon>
        <taxon>Nitrosomonadales</taxon>
        <taxon>Methylophilaceae</taxon>
        <taxon>Methylobacillus</taxon>
    </lineage>
</organism>
<accession>Q1H2A4</accession>
<dbReference type="GO" id="GO:0005886">
    <property type="term" value="C:plasma membrane"/>
    <property type="evidence" value="ECO:0007669"/>
    <property type="project" value="TreeGrafter"/>
</dbReference>
<feature type="transmembrane region" description="Helical" evidence="1">
    <location>
        <begin position="7"/>
        <end position="29"/>
    </location>
</feature>
<keyword evidence="1" id="KW-1133">Transmembrane helix</keyword>